<keyword evidence="2" id="KW-0677">Repeat</keyword>
<name>A0A066WY52_COLSU</name>
<dbReference type="STRING" id="1173701.A0A066WY52"/>
<organism evidence="5 6">
    <name type="scientific">Colletotrichum sublineola</name>
    <name type="common">Sorghum anthracnose fungus</name>
    <dbReference type="NCBI Taxonomy" id="1173701"/>
    <lineage>
        <taxon>Eukaryota</taxon>
        <taxon>Fungi</taxon>
        <taxon>Dikarya</taxon>
        <taxon>Ascomycota</taxon>
        <taxon>Pezizomycotina</taxon>
        <taxon>Sordariomycetes</taxon>
        <taxon>Hypocreomycetidae</taxon>
        <taxon>Glomerellales</taxon>
        <taxon>Glomerellaceae</taxon>
        <taxon>Colletotrichum</taxon>
        <taxon>Colletotrichum graminicola species complex</taxon>
    </lineage>
</organism>
<evidence type="ECO:0000256" key="3">
    <source>
        <dbReference type="ARBA" id="ARBA00023043"/>
    </source>
</evidence>
<keyword evidence="3 4" id="KW-0040">ANK repeat</keyword>
<evidence type="ECO:0000256" key="4">
    <source>
        <dbReference type="PROSITE-ProRule" id="PRU00023"/>
    </source>
</evidence>
<dbReference type="OrthoDB" id="20872at2759"/>
<dbReference type="SMART" id="SM00248">
    <property type="entry name" value="ANK"/>
    <property type="match status" value="5"/>
</dbReference>
<dbReference type="OMA" id="HMLARYG"/>
<dbReference type="PROSITE" id="PS50297">
    <property type="entry name" value="ANK_REP_REGION"/>
    <property type="match status" value="1"/>
</dbReference>
<comment type="caution">
    <text evidence="5">The sequence shown here is derived from an EMBL/GenBank/DDBJ whole genome shotgun (WGS) entry which is preliminary data.</text>
</comment>
<dbReference type="AlphaFoldDB" id="A0A066WY52"/>
<dbReference type="InterPro" id="IPR036770">
    <property type="entry name" value="Ankyrin_rpt-contain_sf"/>
</dbReference>
<accession>A0A066WY52</accession>
<dbReference type="EC" id="2.3.1.225" evidence="1"/>
<proteinExistence type="predicted"/>
<dbReference type="Proteomes" id="UP000027238">
    <property type="component" value="Unassembled WGS sequence"/>
</dbReference>
<dbReference type="eggNOG" id="KOG4177">
    <property type="taxonomic scope" value="Eukaryota"/>
</dbReference>
<evidence type="ECO:0000313" key="6">
    <source>
        <dbReference type="Proteomes" id="UP000027238"/>
    </source>
</evidence>
<evidence type="ECO:0000313" key="5">
    <source>
        <dbReference type="EMBL" id="KDN60354.1"/>
    </source>
</evidence>
<dbReference type="InterPro" id="IPR002110">
    <property type="entry name" value="Ankyrin_rpt"/>
</dbReference>
<keyword evidence="6" id="KW-1185">Reference proteome</keyword>
<reference evidence="6" key="1">
    <citation type="journal article" date="2014" name="Genome Announc.">
        <title>Draft genome sequence of Colletotrichum sublineola, a destructive pathogen of cultivated sorghum.</title>
        <authorList>
            <person name="Baroncelli R."/>
            <person name="Sanz-Martin J.M."/>
            <person name="Rech G.E."/>
            <person name="Sukno S.A."/>
            <person name="Thon M.R."/>
        </authorList>
    </citation>
    <scope>NUCLEOTIDE SEQUENCE [LARGE SCALE GENOMIC DNA]</scope>
    <source>
        <strain evidence="6">TX430BB</strain>
    </source>
</reference>
<gene>
    <name evidence="5" type="ORF">CSUB01_03519</name>
</gene>
<dbReference type="PANTHER" id="PTHR24161:SF85">
    <property type="entry name" value="PALMITOYLTRANSFERASE HIP14"/>
    <property type="match status" value="1"/>
</dbReference>
<feature type="repeat" description="ANK" evidence="4">
    <location>
        <begin position="381"/>
        <end position="403"/>
    </location>
</feature>
<dbReference type="SUPFAM" id="SSF48403">
    <property type="entry name" value="Ankyrin repeat"/>
    <property type="match status" value="1"/>
</dbReference>
<evidence type="ECO:0000256" key="2">
    <source>
        <dbReference type="ARBA" id="ARBA00022737"/>
    </source>
</evidence>
<dbReference type="Pfam" id="PF12796">
    <property type="entry name" value="Ank_2"/>
    <property type="match status" value="1"/>
</dbReference>
<dbReference type="EMBL" id="JMSE01001519">
    <property type="protein sequence ID" value="KDN60354.1"/>
    <property type="molecule type" value="Genomic_DNA"/>
</dbReference>
<dbReference type="Gene3D" id="1.25.40.20">
    <property type="entry name" value="Ankyrin repeat-containing domain"/>
    <property type="match status" value="2"/>
</dbReference>
<dbReference type="GO" id="GO:0019706">
    <property type="term" value="F:protein-cysteine S-palmitoyltransferase activity"/>
    <property type="evidence" value="ECO:0007669"/>
    <property type="project" value="UniProtKB-EC"/>
</dbReference>
<dbReference type="PANTHER" id="PTHR24161">
    <property type="entry name" value="ANK_REP_REGION DOMAIN-CONTAINING PROTEIN-RELATED"/>
    <property type="match status" value="1"/>
</dbReference>
<dbReference type="HOGENOM" id="CLU_426993_0_0_1"/>
<sequence>MNILTVVQLLNSEYEIHLGQRTLHARIFKGPGPEGQPEVPHVSSLHLSLPLLKDKLSVALKTRLGGDLLCPAEIILLETALVDLHGDLPRRPTTVGRDGGEPPAWAQVRDLLFRARAPDSEKTGLGRLARLAGGMYSEDLMRRFGLHGWCHVEQGFGREWARLLPCSVLGPLLFRSGEHYREPKCHVKVWVHDVAARNSRGLIGLAPHSFASIPAPGWALDHLAFLTAAVGLDEKDSQGLSLMHAAILDRRPDVVRQLIARGAKTPRRVRGKRFSLLHFAAAVGCRECYLELRSHPGPAAAEEVRDRNRMLPLHVAALHGHARVVEAILSAHRHDADYVNSETHGSGWTPLALAIAYPEAGDTAEFLARYPGVRFGGGCDTGQTALHVAASHGRFALLRSLLSVVPGELINAKNENGETPLHMLARYGDRETMEAALGVSEVDPDLAAGDGATPLANAVMEARVDAVEILAVREDVDIRALRRPLGPLRTSPLEHAKQEAERKGVGVEYVKVLEFLKECFEELDEEYLDECSSLGELHGEA</sequence>
<protein>
    <recommendedName>
        <fullName evidence="1">protein S-acyltransferase</fullName>
        <ecNumber evidence="1">2.3.1.225</ecNumber>
    </recommendedName>
</protein>
<dbReference type="PROSITE" id="PS50088">
    <property type="entry name" value="ANK_REPEAT"/>
    <property type="match status" value="1"/>
</dbReference>
<evidence type="ECO:0000256" key="1">
    <source>
        <dbReference type="ARBA" id="ARBA00012210"/>
    </source>
</evidence>